<dbReference type="SUPFAM" id="SSF141868">
    <property type="entry name" value="EAL domain-like"/>
    <property type="match status" value="1"/>
</dbReference>
<evidence type="ECO:0000259" key="3">
    <source>
        <dbReference type="PROSITE" id="PS50883"/>
    </source>
</evidence>
<proteinExistence type="predicted"/>
<dbReference type="SMART" id="SM00052">
    <property type="entry name" value="EAL"/>
    <property type="match status" value="1"/>
</dbReference>
<evidence type="ECO:0000313" key="6">
    <source>
        <dbReference type="Proteomes" id="UP000593836"/>
    </source>
</evidence>
<feature type="domain" description="EAL" evidence="3">
    <location>
        <begin position="395"/>
        <end position="649"/>
    </location>
</feature>
<organism evidence="5 6">
    <name type="scientific">Candidatus Sulfurimonas marisnigri</name>
    <dbReference type="NCBI Taxonomy" id="2740405"/>
    <lineage>
        <taxon>Bacteria</taxon>
        <taxon>Pseudomonadati</taxon>
        <taxon>Campylobacterota</taxon>
        <taxon>Epsilonproteobacteria</taxon>
        <taxon>Campylobacterales</taxon>
        <taxon>Sulfurimonadaceae</taxon>
        <taxon>Sulfurimonas</taxon>
    </lineage>
</organism>
<dbReference type="SMART" id="SM00267">
    <property type="entry name" value="GGDEF"/>
    <property type="match status" value="1"/>
</dbReference>
<feature type="domain" description="GGDEF" evidence="4">
    <location>
        <begin position="253"/>
        <end position="386"/>
    </location>
</feature>
<evidence type="ECO:0000313" key="5">
    <source>
        <dbReference type="EMBL" id="QOY53750.1"/>
    </source>
</evidence>
<dbReference type="InterPro" id="IPR043128">
    <property type="entry name" value="Rev_trsase/Diguanyl_cyclase"/>
</dbReference>
<gene>
    <name evidence="5" type="ORF">HUE87_07520</name>
</gene>
<dbReference type="FunFam" id="3.20.20.450:FF:000001">
    <property type="entry name" value="Cyclic di-GMP phosphodiesterase yahA"/>
    <property type="match status" value="1"/>
</dbReference>
<dbReference type="CDD" id="cd01948">
    <property type="entry name" value="EAL"/>
    <property type="match status" value="1"/>
</dbReference>
<dbReference type="InterPro" id="IPR000160">
    <property type="entry name" value="GGDEF_dom"/>
</dbReference>
<dbReference type="Gene3D" id="3.30.70.270">
    <property type="match status" value="1"/>
</dbReference>
<name>A0A7S7LYR0_9BACT</name>
<protein>
    <submittedName>
        <fullName evidence="5">EAL domain-containing protein</fullName>
    </submittedName>
</protein>
<evidence type="ECO:0000256" key="2">
    <source>
        <dbReference type="SAM" id="Phobius"/>
    </source>
</evidence>
<dbReference type="NCBIfam" id="TIGR00254">
    <property type="entry name" value="GGDEF"/>
    <property type="match status" value="1"/>
</dbReference>
<feature type="transmembrane region" description="Helical" evidence="2">
    <location>
        <begin position="21"/>
        <end position="40"/>
    </location>
</feature>
<dbReference type="Gene3D" id="3.20.20.450">
    <property type="entry name" value="EAL domain"/>
    <property type="match status" value="1"/>
</dbReference>
<evidence type="ECO:0000256" key="1">
    <source>
        <dbReference type="ARBA" id="ARBA00051114"/>
    </source>
</evidence>
<keyword evidence="6" id="KW-1185">Reference proteome</keyword>
<dbReference type="InterPro" id="IPR052155">
    <property type="entry name" value="Biofilm_reg_signaling"/>
</dbReference>
<dbReference type="InterPro" id="IPR001633">
    <property type="entry name" value="EAL_dom"/>
</dbReference>
<dbReference type="GO" id="GO:0071111">
    <property type="term" value="F:cyclic-guanylate-specific phosphodiesterase activity"/>
    <property type="evidence" value="ECO:0007669"/>
    <property type="project" value="UniProtKB-EC"/>
</dbReference>
<dbReference type="PANTHER" id="PTHR44757">
    <property type="entry name" value="DIGUANYLATE CYCLASE DGCP"/>
    <property type="match status" value="1"/>
</dbReference>
<reference evidence="5 6" key="1">
    <citation type="submission" date="2020-05" db="EMBL/GenBank/DDBJ databases">
        <title>Sulfurimonas marisnigri, sp. nov., and Sulfurimonas baltica, sp. nov., manganese oxide reducing chemolithoautotrophs of the class Epsilonproteobacteria isolated from the pelagic redoxclines of the Black and Baltic Seas and emended description of the genus Sulfurimonas.</title>
        <authorList>
            <person name="Henkel J.V."/>
            <person name="Laudan C."/>
            <person name="Werner J."/>
            <person name="Neu T."/>
            <person name="Plewe S."/>
            <person name="Sproer C."/>
            <person name="Bunk B."/>
            <person name="Schulz-Vogt H.N."/>
        </authorList>
    </citation>
    <scope>NUCLEOTIDE SEQUENCE [LARGE SCALE GENOMIC DNA]</scope>
    <source>
        <strain evidence="5 6">SoZ1</strain>
    </source>
</reference>
<dbReference type="Proteomes" id="UP000593836">
    <property type="component" value="Chromosome"/>
</dbReference>
<feature type="transmembrane region" description="Helical" evidence="2">
    <location>
        <begin position="113"/>
        <end position="133"/>
    </location>
</feature>
<dbReference type="AlphaFoldDB" id="A0A7S7LYR0"/>
<dbReference type="EMBL" id="CP054493">
    <property type="protein sequence ID" value="QOY53750.1"/>
    <property type="molecule type" value="Genomic_DNA"/>
</dbReference>
<dbReference type="PROSITE" id="PS50887">
    <property type="entry name" value="GGDEF"/>
    <property type="match status" value="1"/>
</dbReference>
<keyword evidence="2" id="KW-0472">Membrane</keyword>
<dbReference type="InterPro" id="IPR029787">
    <property type="entry name" value="Nucleotide_cyclase"/>
</dbReference>
<feature type="transmembrane region" description="Helical" evidence="2">
    <location>
        <begin position="140"/>
        <end position="156"/>
    </location>
</feature>
<dbReference type="CDD" id="cd01949">
    <property type="entry name" value="GGDEF"/>
    <property type="match status" value="1"/>
</dbReference>
<feature type="transmembrane region" description="Helical" evidence="2">
    <location>
        <begin position="85"/>
        <end position="107"/>
    </location>
</feature>
<sequence>MSLNKYQIVTVEAVKRVYLNSQIGIFGHFAVVILMALIFMNKIPQSVIFFGVAVHMIILTRRIMLTFKFNKIKDEPFSYIDIKKWMFIYTRCMFFSGAAFGLTLFFLENLEVEYHFFILSMLVALAAGAILTIGEVFTIYISYLAGMLVVTFIWMLLHAEHIYNMGALLIFGVFFYLVSTSRRYADNFREIVLEKNRAKEHICEQEKAQEEIIEQKCILDYQAKHDSLTDLPNRALFNDRLKLGIQKAKRNGTILALYFIDLDNFKIVNDSLGHEMGDKVLKEVTLKLKSIMRINDTLARWGGDEFTVILEDLKNSAAASTLAQKIIKVLTEPLVISGHTLYVTCSIGISLYPQDGKNSEDLIKYADSAMYKAKNEGKNNIQFYSDDMTKLALERVVMESSLRSAINNEEFVVYYQPQIDATNDKLTGMEALVRWNHPINGLVSPFKFIPLAEETGMIVEIDNIVMNIAMKQFRIWKDEGYNPGLLSLNLSMKHLEQQNYIKHLKASMQMYSIDAQELELELTESDIMKRPEEAIVKLKEISDLGVRIAIDDFGTGYSSLSYLKKLPINKLKIDKSFVDDIPDDEDGKAIVRAVIALTHSLNLELIAEGVEEESQKDFLLENGCNNIQGYYYSKPISFVNIQEYMKDKMR</sequence>
<comment type="catalytic activity">
    <reaction evidence="1">
        <text>3',3'-c-di-GMP + H2O = 5'-phosphoguanylyl(3'-&gt;5')guanosine + H(+)</text>
        <dbReference type="Rhea" id="RHEA:24902"/>
        <dbReference type="ChEBI" id="CHEBI:15377"/>
        <dbReference type="ChEBI" id="CHEBI:15378"/>
        <dbReference type="ChEBI" id="CHEBI:58754"/>
        <dbReference type="ChEBI" id="CHEBI:58805"/>
        <dbReference type="EC" id="3.1.4.52"/>
    </reaction>
    <physiologicalReaction direction="left-to-right" evidence="1">
        <dbReference type="Rhea" id="RHEA:24903"/>
    </physiologicalReaction>
</comment>
<dbReference type="KEGG" id="smas:HUE87_07520"/>
<dbReference type="InterPro" id="IPR035919">
    <property type="entry name" value="EAL_sf"/>
</dbReference>
<dbReference type="GO" id="GO:0071732">
    <property type="term" value="P:cellular response to nitric oxide"/>
    <property type="evidence" value="ECO:0007669"/>
    <property type="project" value="UniProtKB-ARBA"/>
</dbReference>
<dbReference type="SUPFAM" id="SSF55073">
    <property type="entry name" value="Nucleotide cyclase"/>
    <property type="match status" value="1"/>
</dbReference>
<dbReference type="PANTHER" id="PTHR44757:SF2">
    <property type="entry name" value="BIOFILM ARCHITECTURE MAINTENANCE PROTEIN MBAA"/>
    <property type="match status" value="1"/>
</dbReference>
<keyword evidence="2" id="KW-0812">Transmembrane</keyword>
<feature type="transmembrane region" description="Helical" evidence="2">
    <location>
        <begin position="162"/>
        <end position="179"/>
    </location>
</feature>
<dbReference type="PROSITE" id="PS50883">
    <property type="entry name" value="EAL"/>
    <property type="match status" value="1"/>
</dbReference>
<accession>A0A7S7LYR0</accession>
<dbReference type="FunFam" id="3.30.70.270:FF:000001">
    <property type="entry name" value="Diguanylate cyclase domain protein"/>
    <property type="match status" value="1"/>
</dbReference>
<feature type="transmembrane region" description="Helical" evidence="2">
    <location>
        <begin position="46"/>
        <end position="64"/>
    </location>
</feature>
<dbReference type="Pfam" id="PF00563">
    <property type="entry name" value="EAL"/>
    <property type="match status" value="1"/>
</dbReference>
<dbReference type="RefSeq" id="WP_194365585.1">
    <property type="nucleotide sequence ID" value="NZ_CP054493.1"/>
</dbReference>
<keyword evidence="2" id="KW-1133">Transmembrane helix</keyword>
<evidence type="ECO:0000259" key="4">
    <source>
        <dbReference type="PROSITE" id="PS50887"/>
    </source>
</evidence>
<dbReference type="Pfam" id="PF00990">
    <property type="entry name" value="GGDEF"/>
    <property type="match status" value="1"/>
</dbReference>